<dbReference type="SUPFAM" id="SSF102198">
    <property type="entry name" value="Putative cyclase"/>
    <property type="match status" value="1"/>
</dbReference>
<dbReference type="Proteomes" id="UP000321379">
    <property type="component" value="Unassembled WGS sequence"/>
</dbReference>
<dbReference type="Gene3D" id="3.50.30.50">
    <property type="entry name" value="Putative cyclase"/>
    <property type="match status" value="1"/>
</dbReference>
<comment type="caution">
    <text evidence="1">The sequence shown here is derived from an EMBL/GenBank/DDBJ whole genome shotgun (WGS) entry which is preliminary data.</text>
</comment>
<dbReference type="RefSeq" id="WP_147784038.1">
    <property type="nucleotide sequence ID" value="NZ_VRMG01000008.1"/>
</dbReference>
<protein>
    <submittedName>
        <fullName evidence="1">Cyclase family protein</fullName>
    </submittedName>
</protein>
<dbReference type="AlphaFoldDB" id="A0A5C8UNM0"/>
<gene>
    <name evidence="1" type="ORF">FVP33_12770</name>
</gene>
<reference evidence="1 2" key="1">
    <citation type="submission" date="2019-08" db="EMBL/GenBank/DDBJ databases">
        <title>Bacterial whole genome sequence for Glaciihabitans sp. CHu50b-6-2.</title>
        <authorList>
            <person name="Jin L."/>
        </authorList>
    </citation>
    <scope>NUCLEOTIDE SEQUENCE [LARGE SCALE GENOMIC DNA]</scope>
    <source>
        <strain evidence="1 2">CHu50b-6-2</strain>
    </source>
</reference>
<evidence type="ECO:0000313" key="1">
    <source>
        <dbReference type="EMBL" id="TXN29995.1"/>
    </source>
</evidence>
<dbReference type="InterPro" id="IPR007325">
    <property type="entry name" value="KFase/CYL"/>
</dbReference>
<accession>A0A5C8UNM0</accession>
<keyword evidence="2" id="KW-1185">Reference proteome</keyword>
<evidence type="ECO:0000313" key="2">
    <source>
        <dbReference type="Proteomes" id="UP000321379"/>
    </source>
</evidence>
<dbReference type="PANTHER" id="PTHR34861:SF11">
    <property type="entry name" value="CYCLASE"/>
    <property type="match status" value="1"/>
</dbReference>
<proteinExistence type="predicted"/>
<dbReference type="GO" id="GO:0004061">
    <property type="term" value="F:arylformamidase activity"/>
    <property type="evidence" value="ECO:0007669"/>
    <property type="project" value="InterPro"/>
</dbReference>
<name>A0A5C8UNM0_9MICO</name>
<dbReference type="PANTHER" id="PTHR34861">
    <property type="match status" value="1"/>
</dbReference>
<dbReference type="GO" id="GO:0019441">
    <property type="term" value="P:L-tryptophan catabolic process to kynurenine"/>
    <property type="evidence" value="ECO:0007669"/>
    <property type="project" value="InterPro"/>
</dbReference>
<dbReference type="Pfam" id="PF04199">
    <property type="entry name" value="Cyclase"/>
    <property type="match status" value="1"/>
</dbReference>
<dbReference type="InterPro" id="IPR037175">
    <property type="entry name" value="KFase_sf"/>
</dbReference>
<sequence>MQPADGTTWPTFDELDDATPPGTSWAAFGATSGRGTVNFITPREVAAAAALVKRGVPIGLDYRINRFDPFPSGLRGAAQHHVFQNNPLHRDDYLDSFYLQSTSQIDALRHIGHPETGFYLGLSPEQNDAHPELLGIHNWGESGIVGRGILLDAARWAAELGRPLDVEASVSLSVADLEAIAAWEGVSVKPGDILILRTGWAEHYLSLDEDARAEFNRRNASPGLAQKREMLCWLWNNRIAMVAADNPGVESDPVVDSDFVLPDQPPPHRGFNHNGMLHRPLIAQLGMAVGEYWKLDELSTDCATDGVYEFLLTVKPLNLVGGAGSPPNAIAIK</sequence>
<dbReference type="EMBL" id="VRMG01000008">
    <property type="protein sequence ID" value="TXN29995.1"/>
    <property type="molecule type" value="Genomic_DNA"/>
</dbReference>
<organism evidence="1 2">
    <name type="scientific">Lacisediminihabitans profunda</name>
    <dbReference type="NCBI Taxonomy" id="2594790"/>
    <lineage>
        <taxon>Bacteria</taxon>
        <taxon>Bacillati</taxon>
        <taxon>Actinomycetota</taxon>
        <taxon>Actinomycetes</taxon>
        <taxon>Micrococcales</taxon>
        <taxon>Microbacteriaceae</taxon>
        <taxon>Lacisediminihabitans</taxon>
    </lineage>
</organism>